<dbReference type="STRING" id="194439.CT0128"/>
<dbReference type="AlphaFoldDB" id="Q8KG40"/>
<dbReference type="HOGENOM" id="CLU_3395776_0_0_10"/>
<sequence>MITSGCGAQGWVITVHSSGAISYIKKRQCVN</sequence>
<organism evidence="1 2">
    <name type="scientific">Chlorobaculum tepidum (strain ATCC 49652 / DSM 12025 / NBRC 103806 / TLS)</name>
    <name type="common">Chlorobium tepidum</name>
    <dbReference type="NCBI Taxonomy" id="194439"/>
    <lineage>
        <taxon>Bacteria</taxon>
        <taxon>Pseudomonadati</taxon>
        <taxon>Chlorobiota</taxon>
        <taxon>Chlorobiia</taxon>
        <taxon>Chlorobiales</taxon>
        <taxon>Chlorobiaceae</taxon>
        <taxon>Chlorobaculum</taxon>
    </lineage>
</organism>
<reference evidence="1 2" key="1">
    <citation type="journal article" date="2002" name="Proc. Natl. Acad. Sci. U.S.A.">
        <title>The complete genome sequence of Chlorobium tepidum TLS, a photosynthetic, anaerobic, green-sulfur bacterium.</title>
        <authorList>
            <person name="Eisen J.A."/>
            <person name="Nelson K.E."/>
            <person name="Paulsen I.T."/>
            <person name="Heidelberg J.F."/>
            <person name="Wu M."/>
            <person name="Dodson R.J."/>
            <person name="Deboy R."/>
            <person name="Gwinn M.L."/>
            <person name="Nelson W.C."/>
            <person name="Haft D.H."/>
            <person name="Hickey E.K."/>
            <person name="Peterson J.D."/>
            <person name="Durkin A.S."/>
            <person name="Kolonay J.L."/>
            <person name="Yang F."/>
            <person name="Holt I."/>
            <person name="Umayam L.A."/>
            <person name="Mason T."/>
            <person name="Brenner M."/>
            <person name="Shea T.P."/>
            <person name="Parksey D."/>
            <person name="Nierman W.C."/>
            <person name="Feldblyum T.V."/>
            <person name="Hansen C.L."/>
            <person name="Craven M.B."/>
            <person name="Radune D."/>
            <person name="Vamathevan J."/>
            <person name="Khouri H."/>
            <person name="White O."/>
            <person name="Gruber T.M."/>
            <person name="Ketchum K.A."/>
            <person name="Venter J.C."/>
            <person name="Tettelin H."/>
            <person name="Bryant D.A."/>
            <person name="Fraser C.M."/>
        </authorList>
    </citation>
    <scope>NUCLEOTIDE SEQUENCE [LARGE SCALE GENOMIC DNA]</scope>
    <source>
        <strain evidence="2">ATCC 49652 / DSM 12025 / NBRC 103806 / TLS</strain>
    </source>
</reference>
<keyword evidence="2" id="KW-1185">Reference proteome</keyword>
<name>Q8KG40_CHLTE</name>
<evidence type="ECO:0000313" key="1">
    <source>
        <dbReference type="EMBL" id="AAM71376.1"/>
    </source>
</evidence>
<dbReference type="Proteomes" id="UP000001007">
    <property type="component" value="Chromosome"/>
</dbReference>
<gene>
    <name evidence="1" type="ordered locus">CT0128</name>
</gene>
<dbReference type="EMBL" id="AE006470">
    <property type="protein sequence ID" value="AAM71376.1"/>
    <property type="molecule type" value="Genomic_DNA"/>
</dbReference>
<dbReference type="EnsemblBacteria" id="AAM71376">
    <property type="protein sequence ID" value="AAM71376"/>
    <property type="gene ID" value="CT0128"/>
</dbReference>
<proteinExistence type="predicted"/>
<dbReference type="KEGG" id="cte:CT0128"/>
<evidence type="ECO:0000313" key="2">
    <source>
        <dbReference type="Proteomes" id="UP000001007"/>
    </source>
</evidence>
<accession>Q8KG40</accession>
<protein>
    <submittedName>
        <fullName evidence="1">Uncharacterized protein</fullName>
    </submittedName>
</protein>